<feature type="region of interest" description="Disordered" evidence="1">
    <location>
        <begin position="124"/>
        <end position="152"/>
    </location>
</feature>
<keyword evidence="3" id="KW-1185">Reference proteome</keyword>
<accession>R7RY39</accession>
<reference evidence="3" key="1">
    <citation type="journal article" date="2012" name="Science">
        <title>The Paleozoic origin of enzymatic lignin decomposition reconstructed from 31 fungal genomes.</title>
        <authorList>
            <person name="Floudas D."/>
            <person name="Binder M."/>
            <person name="Riley R."/>
            <person name="Barry K."/>
            <person name="Blanchette R.A."/>
            <person name="Henrissat B."/>
            <person name="Martinez A.T."/>
            <person name="Otillar R."/>
            <person name="Spatafora J.W."/>
            <person name="Yadav J.S."/>
            <person name="Aerts A."/>
            <person name="Benoit I."/>
            <person name="Boyd A."/>
            <person name="Carlson A."/>
            <person name="Copeland A."/>
            <person name="Coutinho P.M."/>
            <person name="de Vries R.P."/>
            <person name="Ferreira P."/>
            <person name="Findley K."/>
            <person name="Foster B."/>
            <person name="Gaskell J."/>
            <person name="Glotzer D."/>
            <person name="Gorecki P."/>
            <person name="Heitman J."/>
            <person name="Hesse C."/>
            <person name="Hori C."/>
            <person name="Igarashi K."/>
            <person name="Jurgens J.A."/>
            <person name="Kallen N."/>
            <person name="Kersten P."/>
            <person name="Kohler A."/>
            <person name="Kuees U."/>
            <person name="Kumar T.K.A."/>
            <person name="Kuo A."/>
            <person name="LaButti K."/>
            <person name="Larrondo L.F."/>
            <person name="Lindquist E."/>
            <person name="Ling A."/>
            <person name="Lombard V."/>
            <person name="Lucas S."/>
            <person name="Lundell T."/>
            <person name="Martin R."/>
            <person name="McLaughlin D.J."/>
            <person name="Morgenstern I."/>
            <person name="Morin E."/>
            <person name="Murat C."/>
            <person name="Nagy L.G."/>
            <person name="Nolan M."/>
            <person name="Ohm R.A."/>
            <person name="Patyshakuliyeva A."/>
            <person name="Rokas A."/>
            <person name="Ruiz-Duenas F.J."/>
            <person name="Sabat G."/>
            <person name="Salamov A."/>
            <person name="Samejima M."/>
            <person name="Schmutz J."/>
            <person name="Slot J.C."/>
            <person name="St John F."/>
            <person name="Stenlid J."/>
            <person name="Sun H."/>
            <person name="Sun S."/>
            <person name="Syed K."/>
            <person name="Tsang A."/>
            <person name="Wiebenga A."/>
            <person name="Young D."/>
            <person name="Pisabarro A."/>
            <person name="Eastwood D.C."/>
            <person name="Martin F."/>
            <person name="Cullen D."/>
            <person name="Grigoriev I.V."/>
            <person name="Hibbett D.S."/>
        </authorList>
    </citation>
    <scope>NUCLEOTIDE SEQUENCE [LARGE SCALE GENOMIC DNA]</scope>
    <source>
        <strain evidence="3">FP-91666</strain>
    </source>
</reference>
<organism evidence="2 3">
    <name type="scientific">Stereum hirsutum (strain FP-91666)</name>
    <name type="common">White-rot fungus</name>
    <dbReference type="NCBI Taxonomy" id="721885"/>
    <lineage>
        <taxon>Eukaryota</taxon>
        <taxon>Fungi</taxon>
        <taxon>Dikarya</taxon>
        <taxon>Basidiomycota</taxon>
        <taxon>Agaricomycotina</taxon>
        <taxon>Agaricomycetes</taxon>
        <taxon>Russulales</taxon>
        <taxon>Stereaceae</taxon>
        <taxon>Stereum</taxon>
    </lineage>
</organism>
<dbReference type="EMBL" id="JH687401">
    <property type="protein sequence ID" value="EIM79810.1"/>
    <property type="molecule type" value="Genomic_DNA"/>
</dbReference>
<evidence type="ECO:0000313" key="3">
    <source>
        <dbReference type="Proteomes" id="UP000053927"/>
    </source>
</evidence>
<dbReference type="Proteomes" id="UP000053927">
    <property type="component" value="Unassembled WGS sequence"/>
</dbReference>
<dbReference type="RefSeq" id="XP_007311120.1">
    <property type="nucleotide sequence ID" value="XM_007311058.1"/>
</dbReference>
<dbReference type="KEGG" id="shs:STEHIDRAFT_116286"/>
<protein>
    <submittedName>
        <fullName evidence="2">Uncharacterized protein</fullName>
    </submittedName>
</protein>
<sequence length="342" mass="38240">MASYTKPIYVTSTLPSTIPVPPRRSPILGATTPSSPKAKKRVEEQQVPSTIPRSVIGLGADLPLSIPYVDRSQFYKAVVIAASLLPDRTPLPQLGNSWVPNSYSRQALPPLTVPSYPPMSHSMYSNSPHSLHPIPSEENGGSRGTRAHRPATSPCLTSRIHLDVTTPHHYHSRPESNYSWRPEPMKSMRGLWPRRSRIRLPKHARRMLSRDFSRRGLQQRGLPSVLIRARVDHRDEEIEEYAQNGACRVKDQGIGGDISSTLDEDEVAAVIYLLEYLKIRFLTAKGPSGSLRNRPLSAITTTHDVFPILINAGYSSSLLLVSLVSLRQPSRPHRNRMLCMFK</sequence>
<gene>
    <name evidence="2" type="ORF">STEHIDRAFT_116286</name>
</gene>
<name>R7RY39_STEHR</name>
<dbReference type="GeneID" id="18795889"/>
<feature type="region of interest" description="Disordered" evidence="1">
    <location>
        <begin position="20"/>
        <end position="46"/>
    </location>
</feature>
<evidence type="ECO:0000256" key="1">
    <source>
        <dbReference type="SAM" id="MobiDB-lite"/>
    </source>
</evidence>
<proteinExistence type="predicted"/>
<dbReference type="AlphaFoldDB" id="R7RY39"/>
<evidence type="ECO:0000313" key="2">
    <source>
        <dbReference type="EMBL" id="EIM79810.1"/>
    </source>
</evidence>